<reference evidence="2" key="1">
    <citation type="submission" date="2023-03" db="EMBL/GenBank/DDBJ databases">
        <title>Massive genome expansion in bonnet fungi (Mycena s.s.) driven by repeated elements and novel gene families across ecological guilds.</title>
        <authorList>
            <consortium name="Lawrence Berkeley National Laboratory"/>
            <person name="Harder C.B."/>
            <person name="Miyauchi S."/>
            <person name="Viragh M."/>
            <person name="Kuo A."/>
            <person name="Thoen E."/>
            <person name="Andreopoulos B."/>
            <person name="Lu D."/>
            <person name="Skrede I."/>
            <person name="Drula E."/>
            <person name="Henrissat B."/>
            <person name="Morin E."/>
            <person name="Kohler A."/>
            <person name="Barry K."/>
            <person name="LaButti K."/>
            <person name="Morin E."/>
            <person name="Salamov A."/>
            <person name="Lipzen A."/>
            <person name="Mereny Z."/>
            <person name="Hegedus B."/>
            <person name="Baldrian P."/>
            <person name="Stursova M."/>
            <person name="Weitz H."/>
            <person name="Taylor A."/>
            <person name="Grigoriev I.V."/>
            <person name="Nagy L.G."/>
            <person name="Martin F."/>
            <person name="Kauserud H."/>
        </authorList>
    </citation>
    <scope>NUCLEOTIDE SEQUENCE</scope>
    <source>
        <strain evidence="2">CBHHK002</strain>
    </source>
</reference>
<proteinExistence type="predicted"/>
<dbReference type="AlphaFoldDB" id="A0AAD6ZE16"/>
<dbReference type="Proteomes" id="UP001218218">
    <property type="component" value="Unassembled WGS sequence"/>
</dbReference>
<sequence length="289" mass="32038">MYNTQWNGKKWLYICMFENDSCIEEERVSPGDRETSERGAWSRKVWRGQGRPHRTGATMAGSRSGPARERGNGGGRRVRVQRMGSKQGASCSPEICLAQGVGGCNKRREPGPKVYDRGKCAEARGNFRWGQSGRDTWWVADTLTAGIKVTGLGSGDFVGGLEARGCSFVQNLSHRRGQRSVISGGNRGIQGSESEIEIARTWKNHIAKAPSEGWVQRAGGASVVEEERAMMEDDWQVTNVNNAPFWVHVRAPSIWRESGSSERRRWVAKSGEAHACAAKDAEVMYQHLR</sequence>
<evidence type="ECO:0000256" key="1">
    <source>
        <dbReference type="SAM" id="MobiDB-lite"/>
    </source>
</evidence>
<dbReference type="EMBL" id="JARIHO010000057">
    <property type="protein sequence ID" value="KAJ7318500.1"/>
    <property type="molecule type" value="Genomic_DNA"/>
</dbReference>
<name>A0AAD6ZE16_9AGAR</name>
<gene>
    <name evidence="2" type="ORF">DFH08DRAFT_1036274</name>
</gene>
<organism evidence="2 3">
    <name type="scientific">Mycena albidolilacea</name>
    <dbReference type="NCBI Taxonomy" id="1033008"/>
    <lineage>
        <taxon>Eukaryota</taxon>
        <taxon>Fungi</taxon>
        <taxon>Dikarya</taxon>
        <taxon>Basidiomycota</taxon>
        <taxon>Agaricomycotina</taxon>
        <taxon>Agaricomycetes</taxon>
        <taxon>Agaricomycetidae</taxon>
        <taxon>Agaricales</taxon>
        <taxon>Marasmiineae</taxon>
        <taxon>Mycenaceae</taxon>
        <taxon>Mycena</taxon>
    </lineage>
</organism>
<accession>A0AAD6ZE16</accession>
<evidence type="ECO:0000313" key="2">
    <source>
        <dbReference type="EMBL" id="KAJ7318500.1"/>
    </source>
</evidence>
<protein>
    <submittedName>
        <fullName evidence="2">Uncharacterized protein</fullName>
    </submittedName>
</protein>
<evidence type="ECO:0000313" key="3">
    <source>
        <dbReference type="Proteomes" id="UP001218218"/>
    </source>
</evidence>
<keyword evidence="3" id="KW-1185">Reference proteome</keyword>
<feature type="region of interest" description="Disordered" evidence="1">
    <location>
        <begin position="47"/>
        <end position="78"/>
    </location>
</feature>
<comment type="caution">
    <text evidence="2">The sequence shown here is derived from an EMBL/GenBank/DDBJ whole genome shotgun (WGS) entry which is preliminary data.</text>
</comment>